<proteinExistence type="predicted"/>
<comment type="caution">
    <text evidence="1">The sequence shown here is derived from an EMBL/GenBank/DDBJ whole genome shotgun (WGS) entry which is preliminary data.</text>
</comment>
<reference evidence="1 3" key="1">
    <citation type="submission" date="2014-11" db="EMBL/GenBank/DDBJ databases">
        <title>Draft Genome Sequences of Paenibacillus polymyxa NRRL B-30509 and Paenibacillus terrae NRRL B-30644, Strains from a Poultry Environment that Produce Tridecaptin A and Paenicidins.</title>
        <authorList>
            <person name="van Belkum M.J."/>
            <person name="Lohans C.T."/>
            <person name="Vederas J.C."/>
        </authorList>
    </citation>
    <scope>NUCLEOTIDE SEQUENCE [LARGE SCALE GENOMIC DNA]</scope>
    <source>
        <strain evidence="1 3">NRRL B-30644</strain>
    </source>
</reference>
<dbReference type="EMBL" id="PNXQ01000016">
    <property type="protein sequence ID" value="TKH41613.1"/>
    <property type="molecule type" value="Genomic_DNA"/>
</dbReference>
<name>A0A0D7WVK6_9BACL</name>
<dbReference type="RefSeq" id="WP_044648480.1">
    <property type="nucleotide sequence ID" value="NZ_JTHP01000064.1"/>
</dbReference>
<gene>
    <name evidence="2" type="ORF">C1I60_19990</name>
    <name evidence="1" type="ORF">QD47_23940</name>
</gene>
<accession>A0A0D7WVK6</accession>
<keyword evidence="3" id="KW-1185">Reference proteome</keyword>
<dbReference type="OrthoDB" id="2646147at2"/>
<reference evidence="2 4" key="2">
    <citation type="submission" date="2018-01" db="EMBL/GenBank/DDBJ databases">
        <title>Bacillales members from the olive rhizosphere are effective biological control agents against Verticillium dahliae.</title>
        <authorList>
            <person name="Gomez-Lama C."/>
            <person name="Legarda G."/>
            <person name="Ruano-Rosa D."/>
            <person name="Pizarro-Tobias P."/>
            <person name="Valverde-Corredor A."/>
            <person name="Niqui J.L."/>
            <person name="Trivino J.C."/>
            <person name="Roca A."/>
            <person name="Mercado-Blanco J."/>
        </authorList>
    </citation>
    <scope>NUCLEOTIDE SEQUENCE [LARGE SCALE GENOMIC DNA]</scope>
    <source>
        <strain evidence="2 4">PIC167</strain>
    </source>
</reference>
<dbReference type="AlphaFoldDB" id="A0A0D7WVK6"/>
<dbReference type="EMBL" id="JTHP01000064">
    <property type="protein sequence ID" value="KJD43210.1"/>
    <property type="molecule type" value="Genomic_DNA"/>
</dbReference>
<evidence type="ECO:0000313" key="3">
    <source>
        <dbReference type="Proteomes" id="UP000032534"/>
    </source>
</evidence>
<dbReference type="InterPro" id="IPR036388">
    <property type="entry name" value="WH-like_DNA-bd_sf"/>
</dbReference>
<sequence>MSYQIKIDTSPIYELLGSFMAYVTKKWVHDMDLGHEWIDKVDARLQNEVRTELATAQDCPFSDYDALYVWALLRPESDEISDYIAYLDHGPDEDMFELIVPHVPFLTFEESLRIRKVYAPLLKLWDRDYFRAMESELRVLAEEDAAEKRMLLNKMEPEALVEYATAGLIVPHMEDLDTVVLFPVVHNRPINSYCFYTRMLLIQYPVDVPEESEEEPPTLLLRLTRAVNDPQRLRILRYVAQGPKSLEDMRHDLSRLEDTLMSDMMILRVAGLLRIHIGRYHKEKFSIRPDGAADLQVFLESYIGL</sequence>
<dbReference type="Proteomes" id="UP000032534">
    <property type="component" value="Unassembled WGS sequence"/>
</dbReference>
<evidence type="ECO:0000313" key="1">
    <source>
        <dbReference type="EMBL" id="KJD43210.1"/>
    </source>
</evidence>
<evidence type="ECO:0000313" key="4">
    <source>
        <dbReference type="Proteomes" id="UP000308114"/>
    </source>
</evidence>
<dbReference type="Gene3D" id="1.10.10.10">
    <property type="entry name" value="Winged helix-like DNA-binding domain superfamily/Winged helix DNA-binding domain"/>
    <property type="match status" value="1"/>
</dbReference>
<dbReference type="PATRIC" id="fig|159743.3.peg.5314"/>
<dbReference type="Proteomes" id="UP000308114">
    <property type="component" value="Unassembled WGS sequence"/>
</dbReference>
<organism evidence="1 3">
    <name type="scientific">Paenibacillus terrae</name>
    <dbReference type="NCBI Taxonomy" id="159743"/>
    <lineage>
        <taxon>Bacteria</taxon>
        <taxon>Bacillati</taxon>
        <taxon>Bacillota</taxon>
        <taxon>Bacilli</taxon>
        <taxon>Bacillales</taxon>
        <taxon>Paenibacillaceae</taxon>
        <taxon>Paenibacillus</taxon>
    </lineage>
</organism>
<evidence type="ECO:0000313" key="2">
    <source>
        <dbReference type="EMBL" id="TKH41613.1"/>
    </source>
</evidence>
<protein>
    <submittedName>
        <fullName evidence="1">ArsR family transcriptional regulator</fullName>
    </submittedName>
</protein>